<dbReference type="RefSeq" id="WP_317040363.1">
    <property type="nucleotide sequence ID" value="NZ_FOYQ01000002.1"/>
</dbReference>
<protein>
    <recommendedName>
        <fullName evidence="8">Ribonuclease Z</fullName>
        <shortName evidence="8">RNase Z</shortName>
        <ecNumber evidence="8">3.1.26.11</ecNumber>
    </recommendedName>
    <alternativeName>
        <fullName evidence="8">tRNA 3 endonuclease</fullName>
    </alternativeName>
    <alternativeName>
        <fullName evidence="8">tRNase Z</fullName>
    </alternativeName>
</protein>
<feature type="binding site" evidence="8">
    <location>
        <position position="143"/>
    </location>
    <ligand>
        <name>Zn(2+)</name>
        <dbReference type="ChEBI" id="CHEBI:29105"/>
        <label>1</label>
        <note>catalytic</note>
    </ligand>
</feature>
<accession>A0A1I6H414</accession>
<name>A0A1I6H414_9FLAO</name>
<gene>
    <name evidence="8" type="primary">rnz</name>
    <name evidence="9" type="ORF">SAMN04490243_2218</name>
</gene>
<keyword evidence="5 8" id="KW-0255">Endonuclease</keyword>
<dbReference type="GO" id="GO:0008270">
    <property type="term" value="F:zinc ion binding"/>
    <property type="evidence" value="ECO:0007669"/>
    <property type="project" value="UniProtKB-UniRule"/>
</dbReference>
<feature type="binding site" evidence="8">
    <location>
        <position position="65"/>
    </location>
    <ligand>
        <name>Zn(2+)</name>
        <dbReference type="ChEBI" id="CHEBI:29105"/>
        <label>1</label>
        <note>catalytic</note>
    </ligand>
</feature>
<feature type="active site" description="Proton acceptor" evidence="8">
    <location>
        <position position="67"/>
    </location>
</feature>
<keyword evidence="4 8" id="KW-0479">Metal-binding</keyword>
<evidence type="ECO:0000256" key="4">
    <source>
        <dbReference type="ARBA" id="ARBA00022723"/>
    </source>
</evidence>
<keyword evidence="7 8" id="KW-0862">Zinc</keyword>
<evidence type="ECO:0000313" key="10">
    <source>
        <dbReference type="Proteomes" id="UP000199534"/>
    </source>
</evidence>
<evidence type="ECO:0000256" key="1">
    <source>
        <dbReference type="ARBA" id="ARBA00011738"/>
    </source>
</evidence>
<evidence type="ECO:0000256" key="2">
    <source>
        <dbReference type="ARBA" id="ARBA00022694"/>
    </source>
</evidence>
<organism evidence="9 10">
    <name type="scientific">Robiginitalea myxolifaciens</name>
    <dbReference type="NCBI Taxonomy" id="400055"/>
    <lineage>
        <taxon>Bacteria</taxon>
        <taxon>Pseudomonadati</taxon>
        <taxon>Bacteroidota</taxon>
        <taxon>Flavobacteriia</taxon>
        <taxon>Flavobacteriales</taxon>
        <taxon>Flavobacteriaceae</taxon>
        <taxon>Robiginitalea</taxon>
    </lineage>
</organism>
<dbReference type="Proteomes" id="UP000199534">
    <property type="component" value="Unassembled WGS sequence"/>
</dbReference>
<comment type="similarity">
    <text evidence="8">Belongs to the RNase Z family.</text>
</comment>
<sequence length="307" mass="34049">MAGMRLQIIGCHSATPRLLARPSAQVLEIGNSPVLIDCGEGTQMELRRLRLKFTRIEHIFISHLHGDHFFGLPGLISTFRLLGRERPLHIYGPKGIKEAITLLLKLGESWINYPLHFHELEQGTSDTLLEAKGFTVKTFPLKHRVPTQGFLFRELPGLRKLKPEVAESHGISRAYYLKIKQGADAIAADGRTIPNAVLTEPPAATGSYAYCSDTAFDPELPGHIRGVHTLYHEATFLHTEAALAAKTGHSTALEAGKIARAAEVNRLILGHFSSRYNSLDSFRKEAQQEFLNTELAADGKVFDWAEL</sequence>
<dbReference type="GO" id="GO:0042781">
    <property type="term" value="F:3'-tRNA processing endoribonuclease activity"/>
    <property type="evidence" value="ECO:0007669"/>
    <property type="project" value="UniProtKB-UniRule"/>
</dbReference>
<reference evidence="9 10" key="1">
    <citation type="submission" date="2016-10" db="EMBL/GenBank/DDBJ databases">
        <authorList>
            <person name="de Groot N.N."/>
        </authorList>
    </citation>
    <scope>NUCLEOTIDE SEQUENCE [LARGE SCALE GENOMIC DNA]</scope>
    <source>
        <strain evidence="9 10">DSM 21019</strain>
    </source>
</reference>
<dbReference type="InterPro" id="IPR013471">
    <property type="entry name" value="RNase_Z/BN"/>
</dbReference>
<evidence type="ECO:0000313" key="9">
    <source>
        <dbReference type="EMBL" id="SFR49149.1"/>
    </source>
</evidence>
<comment type="catalytic activity">
    <reaction evidence="8">
        <text>Endonucleolytic cleavage of RNA, removing extra 3' nucleotides from tRNA precursor, generating 3' termini of tRNAs. A 3'-hydroxy group is left at the tRNA terminus and a 5'-phosphoryl group is left at the trailer molecule.</text>
        <dbReference type="EC" id="3.1.26.11"/>
    </reaction>
</comment>
<dbReference type="HAMAP" id="MF_01818">
    <property type="entry name" value="RNase_Z_BN"/>
    <property type="match status" value="1"/>
</dbReference>
<evidence type="ECO:0000256" key="7">
    <source>
        <dbReference type="ARBA" id="ARBA00022833"/>
    </source>
</evidence>
<dbReference type="SUPFAM" id="SSF56281">
    <property type="entry name" value="Metallo-hydrolase/oxidoreductase"/>
    <property type="match status" value="1"/>
</dbReference>
<dbReference type="STRING" id="400055.SAMN04490243_2218"/>
<keyword evidence="6 8" id="KW-0378">Hydrolase</keyword>
<feature type="binding site" evidence="8">
    <location>
        <position position="67"/>
    </location>
    <ligand>
        <name>Zn(2+)</name>
        <dbReference type="ChEBI" id="CHEBI:29105"/>
        <label>2</label>
        <note>catalytic</note>
    </ligand>
</feature>
<dbReference type="AlphaFoldDB" id="A0A1I6H414"/>
<dbReference type="PANTHER" id="PTHR46018:SF2">
    <property type="entry name" value="ZINC PHOSPHODIESTERASE ELAC PROTEIN 1"/>
    <property type="match status" value="1"/>
</dbReference>
<feature type="binding site" evidence="8">
    <location>
        <position position="68"/>
    </location>
    <ligand>
        <name>Zn(2+)</name>
        <dbReference type="ChEBI" id="CHEBI:29105"/>
        <label>2</label>
        <note>catalytic</note>
    </ligand>
</feature>
<feature type="binding site" evidence="8">
    <location>
        <position position="271"/>
    </location>
    <ligand>
        <name>Zn(2+)</name>
        <dbReference type="ChEBI" id="CHEBI:29105"/>
        <label>2</label>
        <note>catalytic</note>
    </ligand>
</feature>
<keyword evidence="10" id="KW-1185">Reference proteome</keyword>
<evidence type="ECO:0000256" key="8">
    <source>
        <dbReference type="HAMAP-Rule" id="MF_01818"/>
    </source>
</evidence>
<keyword evidence="3 8" id="KW-0540">Nuclease</keyword>
<evidence type="ECO:0000256" key="5">
    <source>
        <dbReference type="ARBA" id="ARBA00022759"/>
    </source>
</evidence>
<comment type="function">
    <text evidence="8">Zinc phosphodiesterase, which displays some tRNA 3'-processing endonuclease activity. Probably involved in tRNA maturation, by removing a 3'-trailer from precursor tRNA.</text>
</comment>
<dbReference type="EMBL" id="FOYQ01000002">
    <property type="protein sequence ID" value="SFR49149.1"/>
    <property type="molecule type" value="Genomic_DNA"/>
</dbReference>
<dbReference type="InterPro" id="IPR036866">
    <property type="entry name" value="RibonucZ/Hydroxyglut_hydro"/>
</dbReference>
<feature type="binding site" evidence="8">
    <location>
        <position position="63"/>
    </location>
    <ligand>
        <name>Zn(2+)</name>
        <dbReference type="ChEBI" id="CHEBI:29105"/>
        <label>1</label>
        <note>catalytic</note>
    </ligand>
</feature>
<proteinExistence type="inferred from homology"/>
<comment type="subunit">
    <text evidence="1 8">Homodimer.</text>
</comment>
<keyword evidence="2 8" id="KW-0819">tRNA processing</keyword>
<feature type="binding site" evidence="8">
    <location>
        <position position="213"/>
    </location>
    <ligand>
        <name>Zn(2+)</name>
        <dbReference type="ChEBI" id="CHEBI:29105"/>
        <label>2</label>
        <note>catalytic</note>
    </ligand>
</feature>
<dbReference type="NCBIfam" id="NF000801">
    <property type="entry name" value="PRK00055.1-3"/>
    <property type="match status" value="1"/>
</dbReference>
<feature type="binding site" evidence="8">
    <location>
        <position position="213"/>
    </location>
    <ligand>
        <name>Zn(2+)</name>
        <dbReference type="ChEBI" id="CHEBI:29105"/>
        <label>1</label>
        <note>catalytic</note>
    </ligand>
</feature>
<dbReference type="CDD" id="cd07717">
    <property type="entry name" value="RNaseZ_ZiPD-like_MBL-fold"/>
    <property type="match status" value="1"/>
</dbReference>
<dbReference type="PANTHER" id="PTHR46018">
    <property type="entry name" value="ZINC PHOSPHODIESTERASE ELAC PROTEIN 1"/>
    <property type="match status" value="1"/>
</dbReference>
<evidence type="ECO:0000256" key="3">
    <source>
        <dbReference type="ARBA" id="ARBA00022722"/>
    </source>
</evidence>
<dbReference type="Gene3D" id="3.60.15.10">
    <property type="entry name" value="Ribonuclease Z/Hydroxyacylglutathione hydrolase-like"/>
    <property type="match status" value="1"/>
</dbReference>
<comment type="cofactor">
    <cofactor evidence="8">
        <name>Zn(2+)</name>
        <dbReference type="ChEBI" id="CHEBI:29105"/>
    </cofactor>
    <text evidence="8">Binds 2 Zn(2+) ions.</text>
</comment>
<dbReference type="Pfam" id="PF23023">
    <property type="entry name" value="Anti-Pycsar_Apyc1"/>
    <property type="match status" value="1"/>
</dbReference>
<dbReference type="EC" id="3.1.26.11" evidence="8"/>
<evidence type="ECO:0000256" key="6">
    <source>
        <dbReference type="ARBA" id="ARBA00022801"/>
    </source>
</evidence>